<dbReference type="InterPro" id="IPR002885">
    <property type="entry name" value="PPR_rpt"/>
</dbReference>
<dbReference type="STRING" id="759272.G0S0B0"/>
<dbReference type="eggNOG" id="ENOG502S3E1">
    <property type="taxonomic scope" value="Eukaryota"/>
</dbReference>
<dbReference type="Proteomes" id="UP000008066">
    <property type="component" value="Unassembled WGS sequence"/>
</dbReference>
<evidence type="ECO:0000256" key="2">
    <source>
        <dbReference type="PROSITE-ProRule" id="PRU00708"/>
    </source>
</evidence>
<protein>
    <recommendedName>
        <fullName evidence="6">Pentatricopeptide repeat protein</fullName>
    </recommendedName>
</protein>
<evidence type="ECO:0000256" key="3">
    <source>
        <dbReference type="SAM" id="MobiDB-lite"/>
    </source>
</evidence>
<dbReference type="HOGENOM" id="CLU_014148_1_0_1"/>
<evidence type="ECO:0008006" key="6">
    <source>
        <dbReference type="Google" id="ProtNLM"/>
    </source>
</evidence>
<dbReference type="EMBL" id="GL988037">
    <property type="protein sequence ID" value="EGS23271.1"/>
    <property type="molecule type" value="Genomic_DNA"/>
</dbReference>
<dbReference type="RefSeq" id="XP_006691462.1">
    <property type="nucleotide sequence ID" value="XM_006691399.1"/>
</dbReference>
<gene>
    <name evidence="4" type="ORF">CTHT_0009380</name>
</gene>
<sequence>MPPRTFSLDISRCSSYVCKSCLDSLRPANTRPFSITARTFSRRALRLTKPQPLASRNHNTASLDSKALQKFLEEEDDSQPDNVENNDNEPLVTYWEQDATGKRRPLRDLDEFNMSATGLDADVQKRIKNLEKDLETTISMLQQLKNQEDPQKADELYQHFKKILAVRYKGKIGPEGEEYGLLRIPGFTGAHQRTVRRLNTFFTRDTLVLGGIPKSKDIADCWKFYSSARKALSTAWENVPYEVWNFLWTLLSYEGNGVDNPNRMQHIYILSKDMKAAGVPFRDSQKLLAIEAMFIEGWEEEAIETWKKSVATLGSNPETFKQFYELGIRMLSLRGDTDRAQRAADTLLQSPHSPDPRILIPLIRALMAKSPPESDNAWNRYRQMRALLGEKMTIEDYDEIIAMFLAGDCMEYALQAFVDMMFSGAIDIRGKTRLPIFVGNHFFIGKWLKRLIGAGDLDGAYKVVVYAQSRGITTPAVQLNGLIGAWMRSETAENLQKAEALAWKMIQARLAYVHARKHGVEPEYDKPLPSPAESAISREGDQPEYICRTRASAETFCLLAESYCSRKLHGRLLELFAVLKEAEIGTTSFLMNQLIRSYSQNNDNEQAIGLYNSMTKEQGIRPDGHTFLTLFNCLSVNRLIQRDPVLARRDISLARSFFKDMVEADWTFDSAELFAQLPRTILFSMLKARDYSGFIVAARAMKEIFGFHPPDALLLELLTGIGAFQARTMRNATRVVQGKKVLDAMIRQHRMELIRQGHKGDELSEEEELEEKEAILEKIVVHKAKQYCLDLNDIKAGMDEAAHEMGVYDIVMLKDPTVIEKRLKLQKIRGEEEKL</sequence>
<name>G0S0B0_CHATD</name>
<dbReference type="OMA" id="AFMMNQL"/>
<organism evidence="5">
    <name type="scientific">Chaetomium thermophilum (strain DSM 1495 / CBS 144.50 / IMI 039719)</name>
    <name type="common">Thermochaetoides thermophila</name>
    <dbReference type="NCBI Taxonomy" id="759272"/>
    <lineage>
        <taxon>Eukaryota</taxon>
        <taxon>Fungi</taxon>
        <taxon>Dikarya</taxon>
        <taxon>Ascomycota</taxon>
        <taxon>Pezizomycotina</taxon>
        <taxon>Sordariomycetes</taxon>
        <taxon>Sordariomycetidae</taxon>
        <taxon>Sordariales</taxon>
        <taxon>Chaetomiaceae</taxon>
        <taxon>Thermochaetoides</taxon>
    </lineage>
</organism>
<evidence type="ECO:0000313" key="5">
    <source>
        <dbReference type="Proteomes" id="UP000008066"/>
    </source>
</evidence>
<dbReference type="OrthoDB" id="185373at2759"/>
<comment type="similarity">
    <text evidence="1">Belongs to the PPR family. P subfamily.</text>
</comment>
<dbReference type="Gene3D" id="1.25.40.10">
    <property type="entry name" value="Tetratricopeptide repeat domain"/>
    <property type="match status" value="2"/>
</dbReference>
<feature type="repeat" description="PPR" evidence="2">
    <location>
        <begin position="587"/>
        <end position="622"/>
    </location>
</feature>
<accession>G0S0B0</accession>
<dbReference type="PROSITE" id="PS51375">
    <property type="entry name" value="PPR"/>
    <property type="match status" value="1"/>
</dbReference>
<evidence type="ECO:0000313" key="4">
    <source>
        <dbReference type="EMBL" id="EGS23271.1"/>
    </source>
</evidence>
<dbReference type="Pfam" id="PF13041">
    <property type="entry name" value="PPR_2"/>
    <property type="match status" value="1"/>
</dbReference>
<dbReference type="InterPro" id="IPR050872">
    <property type="entry name" value="PPR_P_subfamily"/>
</dbReference>
<dbReference type="InterPro" id="IPR011990">
    <property type="entry name" value="TPR-like_helical_dom_sf"/>
</dbReference>
<dbReference type="PANTHER" id="PTHR46128">
    <property type="entry name" value="MITOCHONDRIAL GROUP I INTRON SPLICING FACTOR CCM1"/>
    <property type="match status" value="1"/>
</dbReference>
<dbReference type="AlphaFoldDB" id="G0S0B0"/>
<dbReference type="KEGG" id="cthr:CTHT_0009380"/>
<reference evidence="4 5" key="1">
    <citation type="journal article" date="2011" name="Cell">
        <title>Insight into structure and assembly of the nuclear pore complex by utilizing the genome of a eukaryotic thermophile.</title>
        <authorList>
            <person name="Amlacher S."/>
            <person name="Sarges P."/>
            <person name="Flemming D."/>
            <person name="van Noort V."/>
            <person name="Kunze R."/>
            <person name="Devos D.P."/>
            <person name="Arumugam M."/>
            <person name="Bork P."/>
            <person name="Hurt E."/>
        </authorList>
    </citation>
    <scope>NUCLEOTIDE SEQUENCE [LARGE SCALE GENOMIC DNA]</scope>
    <source>
        <strain evidence="5">DSM 1495 / CBS 144.50 / IMI 039719</strain>
    </source>
</reference>
<keyword evidence="5" id="KW-1185">Reference proteome</keyword>
<dbReference type="NCBIfam" id="TIGR00756">
    <property type="entry name" value="PPR"/>
    <property type="match status" value="1"/>
</dbReference>
<dbReference type="GeneID" id="18254976"/>
<proteinExistence type="inferred from homology"/>
<feature type="compositionally biased region" description="Acidic residues" evidence="3">
    <location>
        <begin position="73"/>
        <end position="87"/>
    </location>
</feature>
<dbReference type="PANTHER" id="PTHR46128:SF329">
    <property type="entry name" value="MITOCHONDRIAL GROUP I INTRON SPLICING FACTOR DMR1"/>
    <property type="match status" value="1"/>
</dbReference>
<evidence type="ECO:0000256" key="1">
    <source>
        <dbReference type="ARBA" id="ARBA00007626"/>
    </source>
</evidence>
<feature type="region of interest" description="Disordered" evidence="3">
    <location>
        <begin position="73"/>
        <end position="97"/>
    </location>
</feature>